<dbReference type="Pfam" id="PF03470">
    <property type="entry name" value="zf-XS"/>
    <property type="match status" value="1"/>
</dbReference>
<dbReference type="InterPro" id="IPR044287">
    <property type="entry name" value="SGS3"/>
</dbReference>
<dbReference type="InterPro" id="IPR005380">
    <property type="entry name" value="XS_domain"/>
</dbReference>
<dbReference type="Proteomes" id="UP001359559">
    <property type="component" value="Unassembled WGS sequence"/>
</dbReference>
<keyword evidence="2" id="KW-0943">RNA-mediated gene silencing</keyword>
<evidence type="ECO:0000313" key="8">
    <source>
        <dbReference type="Proteomes" id="UP001359559"/>
    </source>
</evidence>
<comment type="caution">
    <text evidence="7">The sequence shown here is derived from an EMBL/GenBank/DDBJ whole genome shotgun (WGS) entry which is preliminary data.</text>
</comment>
<dbReference type="Gene3D" id="3.30.70.2890">
    <property type="entry name" value="XS domain"/>
    <property type="match status" value="1"/>
</dbReference>
<feature type="domain" description="XS" evidence="5">
    <location>
        <begin position="363"/>
        <end position="477"/>
    </location>
</feature>
<evidence type="ECO:0000256" key="3">
    <source>
        <dbReference type="ARBA" id="ARBA00024022"/>
    </source>
</evidence>
<dbReference type="GO" id="GO:0051607">
    <property type="term" value="P:defense response to virus"/>
    <property type="evidence" value="ECO:0007669"/>
    <property type="project" value="InterPro"/>
</dbReference>
<evidence type="ECO:0000256" key="1">
    <source>
        <dbReference type="ARBA" id="ARBA00023054"/>
    </source>
</evidence>
<evidence type="ECO:0000256" key="2">
    <source>
        <dbReference type="ARBA" id="ARBA00023158"/>
    </source>
</evidence>
<feature type="compositionally biased region" description="Basic and acidic residues" evidence="4">
    <location>
        <begin position="205"/>
        <end position="216"/>
    </location>
</feature>
<feature type="compositionally biased region" description="Basic and acidic residues" evidence="4">
    <location>
        <begin position="589"/>
        <end position="605"/>
    </location>
</feature>
<dbReference type="InterPro" id="IPR005381">
    <property type="entry name" value="Znf-XS_domain"/>
</dbReference>
<feature type="compositionally biased region" description="Acidic residues" evidence="4">
    <location>
        <begin position="230"/>
        <end position="246"/>
    </location>
</feature>
<evidence type="ECO:0000313" key="7">
    <source>
        <dbReference type="EMBL" id="KAK7318365.1"/>
    </source>
</evidence>
<proteinExistence type="inferred from homology"/>
<accession>A0AAN9PZG2</accession>
<feature type="compositionally biased region" description="Polar residues" evidence="4">
    <location>
        <begin position="194"/>
        <end position="204"/>
    </location>
</feature>
<dbReference type="PANTHER" id="PTHR46602">
    <property type="entry name" value="PROTEIN SUPPRESSOR OF GENE SILENCING 3"/>
    <property type="match status" value="1"/>
</dbReference>
<gene>
    <name evidence="7" type="ORF">RJT34_03064</name>
</gene>
<dbReference type="EMBL" id="JAYKXN010000001">
    <property type="protein sequence ID" value="KAK7318365.1"/>
    <property type="molecule type" value="Genomic_DNA"/>
</dbReference>
<comment type="similarity">
    <text evidence="3">Belongs to the SGS3 family.</text>
</comment>
<evidence type="ECO:0000259" key="5">
    <source>
        <dbReference type="Pfam" id="PF03468"/>
    </source>
</evidence>
<dbReference type="PANTHER" id="PTHR46602:SF1">
    <property type="entry name" value="PROTEIN SUPPRESSOR OF GENE SILENCING 3"/>
    <property type="match status" value="1"/>
</dbReference>
<feature type="domain" description="Zinc finger-XS" evidence="6">
    <location>
        <begin position="292"/>
        <end position="330"/>
    </location>
</feature>
<reference evidence="7 8" key="1">
    <citation type="submission" date="2024-01" db="EMBL/GenBank/DDBJ databases">
        <title>The genomes of 5 underutilized Papilionoideae crops provide insights into root nodulation and disease resistance.</title>
        <authorList>
            <person name="Yuan L."/>
        </authorList>
    </citation>
    <scope>NUCLEOTIDE SEQUENCE [LARGE SCALE GENOMIC DNA]</scope>
    <source>
        <strain evidence="7">LY-2023</strain>
        <tissue evidence="7">Leaf</tissue>
    </source>
</reference>
<keyword evidence="1" id="KW-0175">Coiled coil</keyword>
<evidence type="ECO:0000259" key="6">
    <source>
        <dbReference type="Pfam" id="PF03470"/>
    </source>
</evidence>
<protein>
    <submittedName>
        <fullName evidence="7">Uncharacterized protein</fullName>
    </submittedName>
</protein>
<feature type="region of interest" description="Disordered" evidence="4">
    <location>
        <begin position="190"/>
        <end position="246"/>
    </location>
</feature>
<dbReference type="AlphaFoldDB" id="A0AAN9PZG2"/>
<feature type="region of interest" description="Disordered" evidence="4">
    <location>
        <begin position="102"/>
        <end position="172"/>
    </location>
</feature>
<dbReference type="Pfam" id="PF03468">
    <property type="entry name" value="XS"/>
    <property type="match status" value="1"/>
</dbReference>
<dbReference type="GO" id="GO:0031047">
    <property type="term" value="P:regulatory ncRNA-mediated gene silencing"/>
    <property type="evidence" value="ECO:0007669"/>
    <property type="project" value="UniProtKB-KW"/>
</dbReference>
<sequence>MSQPPFTLLFCNFGSLSQVPTLPFVWILRFVLLTELVLMSSRRGGGRPFAMAKNDDDSSKGKSMLESHPNIEQLTQVVADVNLESGQDDGEWVVYAKKSKNRAKSGTTKPWGPPVHSSNPRVVGSSETAQKPRNDGRGAGRASGGGNPWQSQNANFKRPAVGGNGKPQLTGREFESNNLISNPLIQPPLEHGWNWQSRTGSKQSKSADDSPVKDEITVDSPVKNNSVDNEGGEGFDAMEDTDDDLLTDDYDSDISQKSHETRKKSKWFKKFFENLDALTIERINEPERQWHCPACQGGPGAIDWYRGLQPLITHAKTKGSKRVKIHRDFAELLDEELRRRGTSVIPPGEVFGKWKGLKDEGRDHEIVWPPMVVIQNTRLEQDENEKWIGMGNQELLDYFNTYAAVKARHAYGPQGHRGISLLIFEASAVGYLEAERLHKHFTEQGTDRDAWFSQYRRLFLPGGGRQLYGYMAVKEDLDFFNRHSQGKSRLKYDMRSYQEMVVNHLRQMSEDNQQLIYLKDRDVKKQKHTKALEESLGIVTEKLRRTMEENRIVRLRTKMQHEETKEEMYMQEQFFKDQIRIIHDSRAAKEEDFERMQQEKREKVKQSSSNPLNAEEGEVKLDEFIKFVEFQDKEMENFAAEEEKHRQAYKDNLAAMTRRHWEEKVQLEEKFNEELAKLMEKYSLSHPKTKSTSI</sequence>
<organism evidence="7 8">
    <name type="scientific">Clitoria ternatea</name>
    <name type="common">Butterfly pea</name>
    <dbReference type="NCBI Taxonomy" id="43366"/>
    <lineage>
        <taxon>Eukaryota</taxon>
        <taxon>Viridiplantae</taxon>
        <taxon>Streptophyta</taxon>
        <taxon>Embryophyta</taxon>
        <taxon>Tracheophyta</taxon>
        <taxon>Spermatophyta</taxon>
        <taxon>Magnoliopsida</taxon>
        <taxon>eudicotyledons</taxon>
        <taxon>Gunneridae</taxon>
        <taxon>Pentapetalae</taxon>
        <taxon>rosids</taxon>
        <taxon>fabids</taxon>
        <taxon>Fabales</taxon>
        <taxon>Fabaceae</taxon>
        <taxon>Papilionoideae</taxon>
        <taxon>50 kb inversion clade</taxon>
        <taxon>NPAAA clade</taxon>
        <taxon>indigoferoid/millettioid clade</taxon>
        <taxon>Phaseoleae</taxon>
        <taxon>Clitoria</taxon>
    </lineage>
</organism>
<name>A0AAN9PZG2_CLITE</name>
<dbReference type="CDD" id="cd12266">
    <property type="entry name" value="RRM_like_XS"/>
    <property type="match status" value="1"/>
</dbReference>
<keyword evidence="8" id="KW-1185">Reference proteome</keyword>
<feature type="compositionally biased region" description="Polar residues" evidence="4">
    <location>
        <begin position="116"/>
        <end position="129"/>
    </location>
</feature>
<dbReference type="InterPro" id="IPR038588">
    <property type="entry name" value="XS_domain_sf"/>
</dbReference>
<feature type="region of interest" description="Disordered" evidence="4">
    <location>
        <begin position="589"/>
        <end position="615"/>
    </location>
</feature>
<evidence type="ECO:0000256" key="4">
    <source>
        <dbReference type="SAM" id="MobiDB-lite"/>
    </source>
</evidence>